<name>Q7UTE6_RHOBA</name>
<proteinExistence type="predicted"/>
<gene>
    <name evidence="1" type="ordered locus">RB3928</name>
</gene>
<accession>Q7UTE6</accession>
<dbReference type="EMBL" id="BX294139">
    <property type="protein sequence ID" value="CAD73490.1"/>
    <property type="molecule type" value="Genomic_DNA"/>
</dbReference>
<dbReference type="AlphaFoldDB" id="Q7UTE6"/>
<dbReference type="Proteomes" id="UP000001025">
    <property type="component" value="Chromosome"/>
</dbReference>
<evidence type="ECO:0000313" key="1">
    <source>
        <dbReference type="EMBL" id="CAD73490.1"/>
    </source>
</evidence>
<dbReference type="EnsemblBacteria" id="CAD73490">
    <property type="protein sequence ID" value="CAD73490"/>
    <property type="gene ID" value="RB3928"/>
</dbReference>
<sequence length="173" mass="19709">MASNSLLMSVGLSLKKGVIENAALSCTVMRCVIATERDRSYEVRSRLHTNWRTQGRQHQSSHTSENKHGLRSLLYRSQLHFAEVDITRTSDVRWYPAFNSEPFPRDNPPPNGPYVTAHQLEVESIHRNEPTNPNIRQCFGSTNRRRGGATGVSVDYSESNPLDFSLLPWLFRP</sequence>
<reference evidence="1 2" key="1">
    <citation type="journal article" date="2003" name="Proc. Natl. Acad. Sci. U.S.A.">
        <title>Complete genome sequence of the marine planctomycete Pirellula sp. strain 1.</title>
        <authorList>
            <person name="Gloeckner F.O."/>
            <person name="Kube M."/>
            <person name="Bauer M."/>
            <person name="Teeling H."/>
            <person name="Lombardot T."/>
            <person name="Ludwig W."/>
            <person name="Gade D."/>
            <person name="Beck A."/>
            <person name="Borzym K."/>
            <person name="Heitmann K."/>
            <person name="Rabus R."/>
            <person name="Schlesner H."/>
            <person name="Amann R."/>
            <person name="Reinhardt R."/>
        </authorList>
    </citation>
    <scope>NUCLEOTIDE SEQUENCE [LARGE SCALE GENOMIC DNA]</scope>
    <source>
        <strain evidence="2">DSM 10527 / NCIMB 13988 / SH1</strain>
    </source>
</reference>
<keyword evidence="2" id="KW-1185">Reference proteome</keyword>
<dbReference type="InParanoid" id="Q7UTE6"/>
<protein>
    <submittedName>
        <fullName evidence="1">Uncharacterized protein</fullName>
    </submittedName>
</protein>
<evidence type="ECO:0000313" key="2">
    <source>
        <dbReference type="Proteomes" id="UP000001025"/>
    </source>
</evidence>
<dbReference type="STRING" id="243090.RB3928"/>
<organism evidence="1 2">
    <name type="scientific">Rhodopirellula baltica (strain DSM 10527 / NCIMB 13988 / SH1)</name>
    <dbReference type="NCBI Taxonomy" id="243090"/>
    <lineage>
        <taxon>Bacteria</taxon>
        <taxon>Pseudomonadati</taxon>
        <taxon>Planctomycetota</taxon>
        <taxon>Planctomycetia</taxon>
        <taxon>Pirellulales</taxon>
        <taxon>Pirellulaceae</taxon>
        <taxon>Rhodopirellula</taxon>
    </lineage>
</organism>
<dbReference type="HOGENOM" id="CLU_1546396_0_0_0"/>
<dbReference type="KEGG" id="rba:RB3928"/>